<organism evidence="3 4">
    <name type="scientific">Tritrichomonas musculus</name>
    <dbReference type="NCBI Taxonomy" id="1915356"/>
    <lineage>
        <taxon>Eukaryota</taxon>
        <taxon>Metamonada</taxon>
        <taxon>Parabasalia</taxon>
        <taxon>Tritrichomonadida</taxon>
        <taxon>Tritrichomonadidae</taxon>
        <taxon>Tritrichomonas</taxon>
    </lineage>
</organism>
<dbReference type="InterPro" id="IPR006597">
    <property type="entry name" value="Sel1-like"/>
</dbReference>
<dbReference type="Gene3D" id="1.10.510.10">
    <property type="entry name" value="Transferase(Phosphotransferase) domain 1"/>
    <property type="match status" value="1"/>
</dbReference>
<name>A0ABR2GPT3_9EUKA</name>
<feature type="domain" description="Protein kinase" evidence="2">
    <location>
        <begin position="1"/>
        <end position="240"/>
    </location>
</feature>
<dbReference type="InterPro" id="IPR000719">
    <property type="entry name" value="Prot_kinase_dom"/>
</dbReference>
<dbReference type="InterPro" id="IPR011990">
    <property type="entry name" value="TPR-like_helical_dom_sf"/>
</dbReference>
<evidence type="ECO:0000256" key="1">
    <source>
        <dbReference type="ARBA" id="ARBA00038101"/>
    </source>
</evidence>
<dbReference type="InterPro" id="IPR050767">
    <property type="entry name" value="Sel1_AlgK"/>
</dbReference>
<dbReference type="Pfam" id="PF07714">
    <property type="entry name" value="PK_Tyr_Ser-Thr"/>
    <property type="match status" value="1"/>
</dbReference>
<comment type="caution">
    <text evidence="3">The sequence shown here is derived from an EMBL/GenBank/DDBJ whole genome shotgun (WGS) entry which is preliminary data.</text>
</comment>
<protein>
    <recommendedName>
        <fullName evidence="2">Protein kinase domain-containing protein</fullName>
    </recommendedName>
</protein>
<dbReference type="EMBL" id="JAPFFF010000072">
    <property type="protein sequence ID" value="KAK8835927.1"/>
    <property type="molecule type" value="Genomic_DNA"/>
</dbReference>
<dbReference type="Gene3D" id="1.25.40.10">
    <property type="entry name" value="Tetratricopeptide repeat domain"/>
    <property type="match status" value="5"/>
</dbReference>
<dbReference type="SMART" id="SM00671">
    <property type="entry name" value="SEL1"/>
    <property type="match status" value="14"/>
</dbReference>
<dbReference type="PANTHER" id="PTHR11102">
    <property type="entry name" value="SEL-1-LIKE PROTEIN"/>
    <property type="match status" value="1"/>
</dbReference>
<dbReference type="InterPro" id="IPR001245">
    <property type="entry name" value="Ser-Thr/Tyr_kinase_cat_dom"/>
</dbReference>
<evidence type="ECO:0000313" key="3">
    <source>
        <dbReference type="EMBL" id="KAK8835927.1"/>
    </source>
</evidence>
<accession>A0ABR2GPT3</accession>
<reference evidence="3 4" key="1">
    <citation type="submission" date="2024-04" db="EMBL/GenBank/DDBJ databases">
        <title>Tritrichomonas musculus Genome.</title>
        <authorList>
            <person name="Alves-Ferreira E."/>
            <person name="Grigg M."/>
            <person name="Lorenzi H."/>
            <person name="Galac M."/>
        </authorList>
    </citation>
    <scope>NUCLEOTIDE SEQUENCE [LARGE SCALE GENOMIC DNA]</scope>
    <source>
        <strain evidence="3 4">EAF2021</strain>
    </source>
</reference>
<dbReference type="SUPFAM" id="SSF81901">
    <property type="entry name" value="HCP-like"/>
    <property type="match status" value="3"/>
</dbReference>
<evidence type="ECO:0000259" key="2">
    <source>
        <dbReference type="PROSITE" id="PS50011"/>
    </source>
</evidence>
<keyword evidence="4" id="KW-1185">Reference proteome</keyword>
<sequence length="1054" mass="121285">MSINSHQYKVINNNFKSKSSAIIEDLDTKELYFQKEIKYQKLTEEKIKEIIPIIKDNPTVLPVVDFQSSAVQNNHLILVTKYLKNGSLKEFLEKNKNCLTEDKKQIIIYGIAFAMMHFHIHDIYSGNLSIDHIYIDDNCYPYVDFSTFSSLKEQNIDDKEKYFLKSEDILSFLIIYYEVMTGVEIFINDQNKHIIPDLSLIQDDAHKLFLQKNWSNGIRQIISFREIFNEINILYSVEFLRYNLIVDDYKSLYIHNFKKESNLLDNIDDIYTYGKLLLAKYKKCENLLDEVKPFFKKAANSGNIDAMFDYSDVFYSDKNDISESLHYMKKAADLGKIQAMLYYGLLSKNQQDKVHYIKKSADLGSCNSMRVYGIYLLNGEIIQQDINEAVKYIKMSAENGSDVGMIDYADILFVCDENPQNKKEAAEYYKIAADLGNEKGIKNYAQMLYIGDGIDENKVLALQYFKILADKGDIHDISDYINKLLIMNKTEEEKYKEAADYIKKEIEKGNYEHKEHFLNLVRKNIGIPIEKKEAAQYYKLAADIGETDNIYLYALLCDNGDIIPENKEDAAKYYKKAADNGNVDALNKFVNMLKNDEIDFDKKESYKQVYYKMAAENGNVIAMNEYGIILKNAEKDYEGAAKLFHRAADKGNIEAMFNYGVMLKNGEGVAQNEEESEKCFKNVIDSDDFISLICYAKMINSDEKSPEKIVKEFQYLKNRSELGFENADLALKSLINIGTGSQDFLIGRTEFFKIEAEKDDFEAIYKYATMLENGIGVQENYEEAINYYKYLIDKKYYRPIVDFIHLLSRKGKEIFSLDVFSMNVDYIQKVLKTITDADLEKEKLNANYYRMAANIGDVDAMRIYGYMLSDGYGVPANKKLAIKYYKMAIKKNDPLAMFFYALMLKRGDGTEINYKEAAKLYKKAADMGINDAMNNYGVLLQSGLGVPIDKKEAAKFFKMAAENDSTKGMFNYGRMLIYGNGIPENKIEGAYYLKSAADKNDGNAALLYAQLLEKGDGIPINLEEAKKYYQIASEENKAAKLELRRLCYGFCNAI</sequence>
<dbReference type="Pfam" id="PF08238">
    <property type="entry name" value="Sel1"/>
    <property type="match status" value="14"/>
</dbReference>
<gene>
    <name evidence="3" type="ORF">M9Y10_040308</name>
</gene>
<proteinExistence type="inferred from homology"/>
<evidence type="ECO:0000313" key="4">
    <source>
        <dbReference type="Proteomes" id="UP001470230"/>
    </source>
</evidence>
<dbReference type="PROSITE" id="PS50011">
    <property type="entry name" value="PROTEIN_KINASE_DOM"/>
    <property type="match status" value="1"/>
</dbReference>
<dbReference type="InterPro" id="IPR011009">
    <property type="entry name" value="Kinase-like_dom_sf"/>
</dbReference>
<comment type="similarity">
    <text evidence="1">Belongs to the sel-1 family.</text>
</comment>
<dbReference type="PANTHER" id="PTHR11102:SF160">
    <property type="entry name" value="ERAD-ASSOCIATED E3 UBIQUITIN-PROTEIN LIGASE COMPONENT HRD3"/>
    <property type="match status" value="1"/>
</dbReference>
<dbReference type="SUPFAM" id="SSF56112">
    <property type="entry name" value="Protein kinase-like (PK-like)"/>
    <property type="match status" value="1"/>
</dbReference>
<dbReference type="Proteomes" id="UP001470230">
    <property type="component" value="Unassembled WGS sequence"/>
</dbReference>